<sequence length="74" mass="8423">MNAYSVFILLCMMIMSLMSDNDAASIFTQEDSHRVKRWGGYPGYPGYRGWGRPWGAGYGGWGRRWGYGYGGWGR</sequence>
<comment type="caution">
    <text evidence="2">The sequence shown here is derived from an EMBL/GenBank/DDBJ whole genome shotgun (WGS) entry which is preliminary data.</text>
</comment>
<dbReference type="AlphaFoldDB" id="A0ABD6E682"/>
<reference evidence="2 3" key="1">
    <citation type="submission" date="2024-08" db="EMBL/GenBank/DDBJ databases">
        <title>Gnathostoma spinigerum genome.</title>
        <authorList>
            <person name="Gonzalez-Bertolin B."/>
            <person name="Monzon S."/>
            <person name="Zaballos A."/>
            <person name="Jimenez P."/>
            <person name="Dekumyoy P."/>
            <person name="Varona S."/>
            <person name="Cuesta I."/>
            <person name="Sumanam S."/>
            <person name="Adisakwattana P."/>
            <person name="Gasser R.B."/>
            <person name="Hernandez-Gonzalez A."/>
            <person name="Young N.D."/>
            <person name="Perteguer M.J."/>
        </authorList>
    </citation>
    <scope>NUCLEOTIDE SEQUENCE [LARGE SCALE GENOMIC DNA]</scope>
    <source>
        <strain evidence="2">AL3</strain>
        <tissue evidence="2">Liver</tissue>
    </source>
</reference>
<evidence type="ECO:0000313" key="3">
    <source>
        <dbReference type="Proteomes" id="UP001608902"/>
    </source>
</evidence>
<gene>
    <name evidence="2" type="ORF">AB6A40_000338</name>
</gene>
<evidence type="ECO:0008006" key="4">
    <source>
        <dbReference type="Google" id="ProtNLM"/>
    </source>
</evidence>
<keyword evidence="3" id="KW-1185">Reference proteome</keyword>
<feature type="signal peptide" evidence="1">
    <location>
        <begin position="1"/>
        <end position="23"/>
    </location>
</feature>
<keyword evidence="1" id="KW-0732">Signal</keyword>
<feature type="chain" id="PRO_5044875659" description="Glycine-rich protein" evidence="1">
    <location>
        <begin position="24"/>
        <end position="74"/>
    </location>
</feature>
<protein>
    <recommendedName>
        <fullName evidence="4">Glycine-rich protein</fullName>
    </recommendedName>
</protein>
<proteinExistence type="predicted"/>
<name>A0ABD6E682_9BILA</name>
<dbReference type="EMBL" id="JBGFUD010000091">
    <property type="protein sequence ID" value="MFH4973629.1"/>
    <property type="molecule type" value="Genomic_DNA"/>
</dbReference>
<organism evidence="2 3">
    <name type="scientific">Gnathostoma spinigerum</name>
    <dbReference type="NCBI Taxonomy" id="75299"/>
    <lineage>
        <taxon>Eukaryota</taxon>
        <taxon>Metazoa</taxon>
        <taxon>Ecdysozoa</taxon>
        <taxon>Nematoda</taxon>
        <taxon>Chromadorea</taxon>
        <taxon>Rhabditida</taxon>
        <taxon>Spirurina</taxon>
        <taxon>Gnathostomatomorpha</taxon>
        <taxon>Gnathostomatoidea</taxon>
        <taxon>Gnathostomatidae</taxon>
        <taxon>Gnathostoma</taxon>
    </lineage>
</organism>
<dbReference type="Proteomes" id="UP001608902">
    <property type="component" value="Unassembled WGS sequence"/>
</dbReference>
<evidence type="ECO:0000256" key="1">
    <source>
        <dbReference type="SAM" id="SignalP"/>
    </source>
</evidence>
<accession>A0ABD6E682</accession>
<evidence type="ECO:0000313" key="2">
    <source>
        <dbReference type="EMBL" id="MFH4973629.1"/>
    </source>
</evidence>